<dbReference type="InterPro" id="IPR020560">
    <property type="entry name" value="PRibGlycinamide_synth_C-dom"/>
</dbReference>
<dbReference type="InterPro" id="IPR037123">
    <property type="entry name" value="PRibGlycinamide_synth_C_sf"/>
</dbReference>
<dbReference type="Gene3D" id="3.30.1490.20">
    <property type="entry name" value="ATP-grasp fold, A domain"/>
    <property type="match status" value="1"/>
</dbReference>
<dbReference type="FunFam" id="3.30.470.20:FF:000018">
    <property type="entry name" value="Trifunctional purine biosynthetic protein adenosine-3"/>
    <property type="match status" value="1"/>
</dbReference>
<dbReference type="InterPro" id="IPR013815">
    <property type="entry name" value="ATP_grasp_subdomain_1"/>
</dbReference>
<dbReference type="PROSITE" id="PS00184">
    <property type="entry name" value="GARS"/>
    <property type="match status" value="1"/>
</dbReference>
<organism evidence="16 17">
    <name type="scientific">Candidatus Nomurabacteria bacterium RIFCSPLOWO2_01_FULL_40_18</name>
    <dbReference type="NCBI Taxonomy" id="1801773"/>
    <lineage>
        <taxon>Bacteria</taxon>
        <taxon>Candidatus Nomuraibacteriota</taxon>
    </lineage>
</organism>
<dbReference type="Gene3D" id="3.30.470.20">
    <property type="entry name" value="ATP-grasp fold, B domain"/>
    <property type="match status" value="1"/>
</dbReference>
<dbReference type="InterPro" id="IPR020562">
    <property type="entry name" value="PRibGlycinamide_synth_N"/>
</dbReference>
<dbReference type="SUPFAM" id="SSF56059">
    <property type="entry name" value="Glutathione synthetase ATP-binding domain-like"/>
    <property type="match status" value="1"/>
</dbReference>
<dbReference type="Pfam" id="PF00551">
    <property type="entry name" value="Formyl_trans_N"/>
    <property type="match status" value="1"/>
</dbReference>
<dbReference type="SMART" id="SM01210">
    <property type="entry name" value="GARS_C"/>
    <property type="match status" value="1"/>
</dbReference>
<dbReference type="InterPro" id="IPR002376">
    <property type="entry name" value="Formyl_transf_N"/>
</dbReference>
<evidence type="ECO:0000256" key="9">
    <source>
        <dbReference type="ARBA" id="ARBA00022840"/>
    </source>
</evidence>
<keyword evidence="10" id="KW-0464">Manganese</keyword>
<dbReference type="SUPFAM" id="SSF51246">
    <property type="entry name" value="Rudiment single hybrid motif"/>
    <property type="match status" value="1"/>
</dbReference>
<keyword evidence="5 16" id="KW-0436">Ligase</keyword>
<dbReference type="InterPro" id="IPR011054">
    <property type="entry name" value="Rudment_hybrid_motif"/>
</dbReference>
<evidence type="ECO:0000256" key="1">
    <source>
        <dbReference type="ARBA" id="ARBA00001936"/>
    </source>
</evidence>
<dbReference type="Proteomes" id="UP000176629">
    <property type="component" value="Unassembled WGS sequence"/>
</dbReference>
<evidence type="ECO:0000259" key="15">
    <source>
        <dbReference type="PROSITE" id="PS50975"/>
    </source>
</evidence>
<dbReference type="NCBIfam" id="TIGR00877">
    <property type="entry name" value="purD"/>
    <property type="match status" value="1"/>
</dbReference>
<dbReference type="PANTHER" id="PTHR43472">
    <property type="entry name" value="PHOSPHORIBOSYLAMINE--GLYCINE LIGASE"/>
    <property type="match status" value="1"/>
</dbReference>
<dbReference type="InterPro" id="IPR020561">
    <property type="entry name" value="PRibGlycinamid_synth_ATP-grasp"/>
</dbReference>
<evidence type="ECO:0000313" key="17">
    <source>
        <dbReference type="Proteomes" id="UP000176629"/>
    </source>
</evidence>
<comment type="cofactor">
    <cofactor evidence="2">
        <name>Mg(2+)</name>
        <dbReference type="ChEBI" id="CHEBI:18420"/>
    </cofactor>
</comment>
<dbReference type="FunFam" id="3.30.1490.20:FF:000006">
    <property type="entry name" value="phosphoribosylamine--glycine ligase, chloroplastic-like"/>
    <property type="match status" value="1"/>
</dbReference>
<comment type="pathway">
    <text evidence="3">Purine metabolism; IMP biosynthesis via de novo pathway; N(1)-(5-phospho-D-ribosyl)glycinamide from 5-phospho-alpha-D-ribose 1-diphosphate: step 2/2.</text>
</comment>
<evidence type="ECO:0000256" key="14">
    <source>
        <dbReference type="PROSITE-ProRule" id="PRU00409"/>
    </source>
</evidence>
<evidence type="ECO:0000313" key="16">
    <source>
        <dbReference type="EMBL" id="OGI94126.1"/>
    </source>
</evidence>
<dbReference type="GO" id="GO:0006189">
    <property type="term" value="P:'de novo' IMP biosynthetic process"/>
    <property type="evidence" value="ECO:0007669"/>
    <property type="project" value="UniProtKB-UniPathway"/>
</dbReference>
<keyword evidence="9 14" id="KW-0067">ATP-binding</keyword>
<gene>
    <name evidence="16" type="ORF">A3A03_01585</name>
</gene>
<keyword evidence="6" id="KW-0479">Metal-binding</keyword>
<dbReference type="PANTHER" id="PTHR43472:SF1">
    <property type="entry name" value="PHOSPHORIBOSYLAMINE--GLYCINE LIGASE, CHLOROPLASTIC"/>
    <property type="match status" value="1"/>
</dbReference>
<dbReference type="EMBL" id="MFUX01000032">
    <property type="protein sequence ID" value="OGI94126.1"/>
    <property type="molecule type" value="Genomic_DNA"/>
</dbReference>
<evidence type="ECO:0000256" key="12">
    <source>
        <dbReference type="ARBA" id="ARBA00042242"/>
    </source>
</evidence>
<evidence type="ECO:0000256" key="3">
    <source>
        <dbReference type="ARBA" id="ARBA00005174"/>
    </source>
</evidence>
<dbReference type="STRING" id="1801773.A3A03_01585"/>
<dbReference type="Gene3D" id="3.40.50.20">
    <property type="match status" value="1"/>
</dbReference>
<evidence type="ECO:0000256" key="8">
    <source>
        <dbReference type="ARBA" id="ARBA00022755"/>
    </source>
</evidence>
<dbReference type="HAMAP" id="MF_00138">
    <property type="entry name" value="GARS"/>
    <property type="match status" value="1"/>
</dbReference>
<dbReference type="SUPFAM" id="SSF53328">
    <property type="entry name" value="Formyltransferase"/>
    <property type="match status" value="1"/>
</dbReference>
<dbReference type="InterPro" id="IPR036477">
    <property type="entry name" value="Formyl_transf_N_sf"/>
</dbReference>
<feature type="domain" description="ATP-grasp" evidence="15">
    <location>
        <begin position="304"/>
        <end position="510"/>
    </location>
</feature>
<evidence type="ECO:0000256" key="5">
    <source>
        <dbReference type="ARBA" id="ARBA00022598"/>
    </source>
</evidence>
<comment type="cofactor">
    <cofactor evidence="1">
        <name>Mn(2+)</name>
        <dbReference type="ChEBI" id="CHEBI:29035"/>
    </cofactor>
</comment>
<evidence type="ECO:0000256" key="2">
    <source>
        <dbReference type="ARBA" id="ARBA00001946"/>
    </source>
</evidence>
<keyword evidence="7 14" id="KW-0547">Nucleotide-binding</keyword>
<evidence type="ECO:0000256" key="7">
    <source>
        <dbReference type="ARBA" id="ARBA00022741"/>
    </source>
</evidence>
<evidence type="ECO:0000256" key="11">
    <source>
        <dbReference type="ARBA" id="ARBA00038345"/>
    </source>
</evidence>
<evidence type="ECO:0000256" key="13">
    <source>
        <dbReference type="ARBA" id="ARBA00042864"/>
    </source>
</evidence>
<dbReference type="SUPFAM" id="SSF52440">
    <property type="entry name" value="PreATP-grasp domain"/>
    <property type="match status" value="1"/>
</dbReference>
<evidence type="ECO:0000256" key="4">
    <source>
        <dbReference type="ARBA" id="ARBA00013255"/>
    </source>
</evidence>
<dbReference type="Gene3D" id="3.90.600.10">
    <property type="entry name" value="Phosphoribosylglycinamide synthetase, C-terminal domain"/>
    <property type="match status" value="1"/>
</dbReference>
<evidence type="ECO:0000256" key="10">
    <source>
        <dbReference type="ARBA" id="ARBA00023211"/>
    </source>
</evidence>
<dbReference type="InterPro" id="IPR000115">
    <property type="entry name" value="PRibGlycinamide_synth"/>
</dbReference>
<dbReference type="EC" id="6.3.4.13" evidence="4"/>
<comment type="caution">
    <text evidence="16">The sequence shown here is derived from an EMBL/GenBank/DDBJ whole genome shotgun (WGS) entry which is preliminary data.</text>
</comment>
<dbReference type="SMART" id="SM01209">
    <property type="entry name" value="GARS_A"/>
    <property type="match status" value="1"/>
</dbReference>
<sequence length="644" mass="70570">MSQKNKTKLAILVHEGGTQTNLAAIRSAIKEGRINAEISVIVSDIENPMPILEKVSPDYICLCGWKKIIPNEMIKKYENKILNLHPGLIPDTKDGQALNPDNIIGLWNKGMYGSKAIQNFLDQKATFAGSSIHFLTLDFDFGPVLGRIFEKILADDTVESLYTRLKKKENQLYVEVLEKLTSPQPSPDRGGSKREVINILIVGAGGGREYALGWKISQSPRAGKLFFARGNAGTAQIGTNLDIKESDIVGLIEFAKKEKINLTLAVSDDVLARGTVDEFKKAGLRVWGPTKAAAQLEWSKAFSKDFMRRHNLPTAKFEIFTDFKKAKEYVSKQSLPIVIKASGLALGKGVVIAQTLAEATETLESMMVKKVFGNSGTEIVIEEFLTGPEISIHAFSDGKNYKMFPASQDHKKIGEGDMGSNTGGMGTISPLTFVSKEMMGKIEKEIVAPTLKGMQDDGTPFEGVLYPGLMLTKDGPKILEYNTRFGDPETQTYMRLLETDLLDIIDACIDGKLKDLEIQWEKNLFACNIVLCSGGYPGNYEKGKEILGLNSPLEEYPLGGGGLNLSTPSRKRATPQEGNEIVIFHAGTKVVRSCLTTNGGRVLGVSAVGKTLSDALQKAYKAIEKISFDGMKYRRDIGQKAIKL</sequence>
<dbReference type="PROSITE" id="PS50975">
    <property type="entry name" value="ATP_GRASP"/>
    <property type="match status" value="1"/>
</dbReference>
<dbReference type="InterPro" id="IPR020559">
    <property type="entry name" value="PRibGlycinamide_synth_CS"/>
</dbReference>
<keyword evidence="8" id="KW-0658">Purine biosynthesis</keyword>
<dbReference type="Pfam" id="PF02843">
    <property type="entry name" value="GARS_C"/>
    <property type="match status" value="1"/>
</dbReference>
<dbReference type="AlphaFoldDB" id="A0A1F6XJ22"/>
<dbReference type="GO" id="GO:0005524">
    <property type="term" value="F:ATP binding"/>
    <property type="evidence" value="ECO:0007669"/>
    <property type="project" value="UniProtKB-UniRule"/>
</dbReference>
<name>A0A1F6XJ22_9BACT</name>
<dbReference type="Pfam" id="PF01071">
    <property type="entry name" value="GARS_A"/>
    <property type="match status" value="1"/>
</dbReference>
<dbReference type="Pfam" id="PF02844">
    <property type="entry name" value="GARS_N"/>
    <property type="match status" value="1"/>
</dbReference>
<dbReference type="InterPro" id="IPR011761">
    <property type="entry name" value="ATP-grasp"/>
</dbReference>
<dbReference type="GO" id="GO:0046872">
    <property type="term" value="F:metal ion binding"/>
    <property type="evidence" value="ECO:0007669"/>
    <property type="project" value="UniProtKB-KW"/>
</dbReference>
<reference evidence="16 17" key="1">
    <citation type="journal article" date="2016" name="Nat. Commun.">
        <title>Thousands of microbial genomes shed light on interconnected biogeochemical processes in an aquifer system.</title>
        <authorList>
            <person name="Anantharaman K."/>
            <person name="Brown C.T."/>
            <person name="Hug L.A."/>
            <person name="Sharon I."/>
            <person name="Castelle C.J."/>
            <person name="Probst A.J."/>
            <person name="Thomas B.C."/>
            <person name="Singh A."/>
            <person name="Wilkins M.J."/>
            <person name="Karaoz U."/>
            <person name="Brodie E.L."/>
            <person name="Williams K.H."/>
            <person name="Hubbard S.S."/>
            <person name="Banfield J.F."/>
        </authorList>
    </citation>
    <scope>NUCLEOTIDE SEQUENCE [LARGE SCALE GENOMIC DNA]</scope>
</reference>
<protein>
    <recommendedName>
        <fullName evidence="4">phosphoribosylamine--glycine ligase</fullName>
        <ecNumber evidence="4">6.3.4.13</ecNumber>
    </recommendedName>
    <alternativeName>
        <fullName evidence="12">Glycinamide ribonucleotide synthetase</fullName>
    </alternativeName>
    <alternativeName>
        <fullName evidence="13">Phosphoribosylglycinamide synthetase</fullName>
    </alternativeName>
</protein>
<proteinExistence type="inferred from homology"/>
<dbReference type="GO" id="GO:0004637">
    <property type="term" value="F:phosphoribosylamine-glycine ligase activity"/>
    <property type="evidence" value="ECO:0007669"/>
    <property type="project" value="UniProtKB-EC"/>
</dbReference>
<dbReference type="GO" id="GO:0009113">
    <property type="term" value="P:purine nucleobase biosynthetic process"/>
    <property type="evidence" value="ECO:0007669"/>
    <property type="project" value="InterPro"/>
</dbReference>
<dbReference type="InterPro" id="IPR016185">
    <property type="entry name" value="PreATP-grasp_dom_sf"/>
</dbReference>
<dbReference type="UniPathway" id="UPA00074">
    <property type="reaction ID" value="UER00125"/>
</dbReference>
<accession>A0A1F6XJ22</accession>
<evidence type="ECO:0000256" key="6">
    <source>
        <dbReference type="ARBA" id="ARBA00022723"/>
    </source>
</evidence>
<comment type="similarity">
    <text evidence="11">Belongs to the GARS family.</text>
</comment>
<feature type="non-terminal residue" evidence="16">
    <location>
        <position position="644"/>
    </location>
</feature>
<dbReference type="Gene3D" id="3.40.50.170">
    <property type="entry name" value="Formyl transferase, N-terminal domain"/>
    <property type="match status" value="1"/>
</dbReference>